<proteinExistence type="predicted"/>
<dbReference type="GO" id="GO:0005525">
    <property type="term" value="F:GTP binding"/>
    <property type="evidence" value="ECO:0007669"/>
    <property type="project" value="UniProtKB-KW"/>
</dbReference>
<keyword evidence="2" id="KW-0342">GTP-binding</keyword>
<gene>
    <name evidence="3" type="ORF">QTO34_013753</name>
</gene>
<accession>A0AA40I8J6</accession>
<comment type="caution">
    <text evidence="3">The sequence shown here is derived from an EMBL/GenBank/DDBJ whole genome shotgun (WGS) entry which is preliminary data.</text>
</comment>
<evidence type="ECO:0000256" key="2">
    <source>
        <dbReference type="ARBA" id="ARBA00023134"/>
    </source>
</evidence>
<evidence type="ECO:0000256" key="1">
    <source>
        <dbReference type="ARBA" id="ARBA00022741"/>
    </source>
</evidence>
<dbReference type="AlphaFoldDB" id="A0AA40I8J6"/>
<dbReference type="InterPro" id="IPR027417">
    <property type="entry name" value="P-loop_NTPase"/>
</dbReference>
<keyword evidence="4" id="KW-1185">Reference proteome</keyword>
<protein>
    <submittedName>
        <fullName evidence="3">Uncharacterized protein</fullName>
    </submittedName>
</protein>
<name>A0AA40I8J6_CNENI</name>
<dbReference type="InterPro" id="IPR006689">
    <property type="entry name" value="Small_GTPase_ARF/SAR"/>
</dbReference>
<reference evidence="3" key="1">
    <citation type="submission" date="2023-06" db="EMBL/GenBank/DDBJ databases">
        <title>Reference genome for the Northern bat (Eptesicus nilssonii), a most northern bat species.</title>
        <authorList>
            <person name="Laine V.N."/>
            <person name="Pulliainen A.T."/>
            <person name="Lilley T.M."/>
        </authorList>
    </citation>
    <scope>NUCLEOTIDE SEQUENCE</scope>
    <source>
        <strain evidence="3">BLF_Eptnil</strain>
        <tissue evidence="3">Kidney</tissue>
    </source>
</reference>
<keyword evidence="1" id="KW-0547">Nucleotide-binding</keyword>
<dbReference type="GO" id="GO:0003924">
    <property type="term" value="F:GTPase activity"/>
    <property type="evidence" value="ECO:0007669"/>
    <property type="project" value="InterPro"/>
</dbReference>
<sequence>MALFLFTPYPSSLNEERSSSSSAVAQKVSLASVSHSSLQHGEVFAKLFKGHLGKKGMRIVMVFNVESVEDKDISFTMWDMGSQDKIWPLWHHYCQNTQESGFQSKNSVSQGNKQEHPIAMNVAEIMDELGLHSLCHRNWYIKPPAHQWSQAPISSGTRTQRPIRSRAQNACLVTTVTKQAFHQALMLPPLKQPPPRDWGTLAGLRGLGAAIFVME</sequence>
<dbReference type="PANTHER" id="PTHR11711">
    <property type="entry name" value="ADP RIBOSYLATION FACTOR-RELATED"/>
    <property type="match status" value="1"/>
</dbReference>
<evidence type="ECO:0000313" key="3">
    <source>
        <dbReference type="EMBL" id="KAK1345048.1"/>
    </source>
</evidence>
<dbReference type="Proteomes" id="UP001177744">
    <property type="component" value="Unassembled WGS sequence"/>
</dbReference>
<dbReference type="SUPFAM" id="SSF52540">
    <property type="entry name" value="P-loop containing nucleoside triphosphate hydrolases"/>
    <property type="match status" value="1"/>
</dbReference>
<evidence type="ECO:0000313" key="4">
    <source>
        <dbReference type="Proteomes" id="UP001177744"/>
    </source>
</evidence>
<dbReference type="EMBL" id="JAULJE010000003">
    <property type="protein sequence ID" value="KAK1345048.1"/>
    <property type="molecule type" value="Genomic_DNA"/>
</dbReference>
<dbReference type="InterPro" id="IPR024156">
    <property type="entry name" value="Small_GTPase_ARF"/>
</dbReference>
<dbReference type="Gene3D" id="3.40.50.300">
    <property type="entry name" value="P-loop containing nucleotide triphosphate hydrolases"/>
    <property type="match status" value="2"/>
</dbReference>
<dbReference type="Pfam" id="PF00025">
    <property type="entry name" value="Arf"/>
    <property type="match status" value="1"/>
</dbReference>
<organism evidence="3 4">
    <name type="scientific">Cnephaeus nilssonii</name>
    <name type="common">Northern bat</name>
    <name type="synonym">Eptesicus nilssonii</name>
    <dbReference type="NCBI Taxonomy" id="3371016"/>
    <lineage>
        <taxon>Eukaryota</taxon>
        <taxon>Metazoa</taxon>
        <taxon>Chordata</taxon>
        <taxon>Craniata</taxon>
        <taxon>Vertebrata</taxon>
        <taxon>Euteleostomi</taxon>
        <taxon>Mammalia</taxon>
        <taxon>Eutheria</taxon>
        <taxon>Laurasiatheria</taxon>
        <taxon>Chiroptera</taxon>
        <taxon>Yangochiroptera</taxon>
        <taxon>Vespertilionidae</taxon>
        <taxon>Cnephaeus</taxon>
    </lineage>
</organism>
<dbReference type="SMART" id="SM00177">
    <property type="entry name" value="ARF"/>
    <property type="match status" value="1"/>
</dbReference>